<dbReference type="AlphaFoldDB" id="A0A6J6E181"/>
<keyword evidence="3" id="KW-0808">Transferase</keyword>
<keyword evidence="5" id="KW-0694">RNA-binding</keyword>
<dbReference type="PANTHER" id="PTHR22807">
    <property type="entry name" value="NOP2 YEAST -RELATED NOL1/NOP2/FMU SUN DOMAIN-CONTAINING"/>
    <property type="match status" value="1"/>
</dbReference>
<comment type="similarity">
    <text evidence="1">Belongs to the class I-like SAM-binding methyltransferase superfamily. RsmB/NOP family.</text>
</comment>
<dbReference type="Gene3D" id="1.10.940.10">
    <property type="entry name" value="NusB-like"/>
    <property type="match status" value="1"/>
</dbReference>
<name>A0A6J6E181_9ZZZZ</name>
<protein>
    <submittedName>
        <fullName evidence="7">Unannotated protein</fullName>
    </submittedName>
</protein>
<dbReference type="EMBL" id="CAEZTM010000023">
    <property type="protein sequence ID" value="CAB4570151.1"/>
    <property type="molecule type" value="Genomic_DNA"/>
</dbReference>
<dbReference type="InterPro" id="IPR018314">
    <property type="entry name" value="RsmB/NOL1/NOP2-like_CS"/>
</dbReference>
<keyword evidence="2" id="KW-0489">Methyltransferase</keyword>
<evidence type="ECO:0000256" key="1">
    <source>
        <dbReference type="ARBA" id="ARBA00007494"/>
    </source>
</evidence>
<sequence>MSRGSDTRRLALEVLADVTHGGAYANIALPRALAASGLDSRDRGFVTELVYGSLRRQGELDTVIAQVAKRPTTDIDQEVLEVLRLGVYQLLFLRVPGHAAVDESVNFAKSHGLSRASGFINGILRSVTRESIEHWLGVIETSATSEHSHPVWIAREIEKALEESSSEAELGAALEANNQAPMVCLACLPGLSEPGDADQHTRFSPWGVTLSGGDPSLDPRVAEGTARVQDEGSQLAALALIAVGPIGPATRFLDMCAGPGGKTALLAATAMHSGGHVTAIEAMPHRVRLVQDSIRAVSQRNSAVVSLREGDSRKITGEFDRILLDAPCSGLGALRRRPEARWRKQPESLAELTLLQAELLDAGLRALAPGGVLAYVTCSPVVSETTAIIDDALGSRPDIVAIDTASVLDRAAKTPVPHSARGTAVQLWTHRHGTDAMFIQLLAKPVAV</sequence>
<gene>
    <name evidence="7" type="ORF">UFOPK1684_00652</name>
</gene>
<keyword evidence="4" id="KW-0949">S-adenosyl-L-methionine</keyword>
<dbReference type="GO" id="GO:0006355">
    <property type="term" value="P:regulation of DNA-templated transcription"/>
    <property type="evidence" value="ECO:0007669"/>
    <property type="project" value="InterPro"/>
</dbReference>
<accession>A0A6J6E181</accession>
<dbReference type="SUPFAM" id="SSF48013">
    <property type="entry name" value="NusB-like"/>
    <property type="match status" value="1"/>
</dbReference>
<evidence type="ECO:0000259" key="6">
    <source>
        <dbReference type="PROSITE" id="PS51686"/>
    </source>
</evidence>
<dbReference type="Pfam" id="PF01189">
    <property type="entry name" value="Methyltr_RsmB-F"/>
    <property type="match status" value="1"/>
</dbReference>
<evidence type="ECO:0000256" key="5">
    <source>
        <dbReference type="ARBA" id="ARBA00022884"/>
    </source>
</evidence>
<dbReference type="Gene3D" id="3.40.50.150">
    <property type="entry name" value="Vaccinia Virus protein VP39"/>
    <property type="match status" value="1"/>
</dbReference>
<dbReference type="InterPro" id="IPR001678">
    <property type="entry name" value="MeTrfase_RsmB-F_NOP2_dom"/>
</dbReference>
<dbReference type="InterPro" id="IPR023267">
    <property type="entry name" value="RCMT"/>
</dbReference>
<dbReference type="InterPro" id="IPR029063">
    <property type="entry name" value="SAM-dependent_MTases_sf"/>
</dbReference>
<dbReference type="PRINTS" id="PR02008">
    <property type="entry name" value="RCMTFAMILY"/>
</dbReference>
<reference evidence="7" key="1">
    <citation type="submission" date="2020-05" db="EMBL/GenBank/DDBJ databases">
        <authorList>
            <person name="Chiriac C."/>
            <person name="Salcher M."/>
            <person name="Ghai R."/>
            <person name="Kavagutti S V."/>
        </authorList>
    </citation>
    <scope>NUCLEOTIDE SEQUENCE</scope>
</reference>
<evidence type="ECO:0000313" key="7">
    <source>
        <dbReference type="EMBL" id="CAB4570151.1"/>
    </source>
</evidence>
<evidence type="ECO:0000256" key="2">
    <source>
        <dbReference type="ARBA" id="ARBA00022603"/>
    </source>
</evidence>
<proteinExistence type="inferred from homology"/>
<dbReference type="InterPro" id="IPR035926">
    <property type="entry name" value="NusB-like_sf"/>
</dbReference>
<dbReference type="PROSITE" id="PS51686">
    <property type="entry name" value="SAM_MT_RSMB_NOP"/>
    <property type="match status" value="1"/>
</dbReference>
<dbReference type="GO" id="GO:0001510">
    <property type="term" value="P:RNA methylation"/>
    <property type="evidence" value="ECO:0007669"/>
    <property type="project" value="InterPro"/>
</dbReference>
<dbReference type="CDD" id="cd02440">
    <property type="entry name" value="AdoMet_MTases"/>
    <property type="match status" value="1"/>
</dbReference>
<feature type="domain" description="SAM-dependent MTase RsmB/NOP-type" evidence="6">
    <location>
        <begin position="149"/>
        <end position="445"/>
    </location>
</feature>
<dbReference type="PROSITE" id="PS01153">
    <property type="entry name" value="NOL1_NOP2_SUN"/>
    <property type="match status" value="1"/>
</dbReference>
<dbReference type="GO" id="GO:0003723">
    <property type="term" value="F:RNA binding"/>
    <property type="evidence" value="ECO:0007669"/>
    <property type="project" value="UniProtKB-KW"/>
</dbReference>
<evidence type="ECO:0000256" key="3">
    <source>
        <dbReference type="ARBA" id="ARBA00022679"/>
    </source>
</evidence>
<dbReference type="Pfam" id="PF01029">
    <property type="entry name" value="NusB"/>
    <property type="match status" value="1"/>
</dbReference>
<dbReference type="InterPro" id="IPR049560">
    <property type="entry name" value="MeTrfase_RsmB-F_NOP2_cat"/>
</dbReference>
<organism evidence="7">
    <name type="scientific">freshwater metagenome</name>
    <dbReference type="NCBI Taxonomy" id="449393"/>
    <lineage>
        <taxon>unclassified sequences</taxon>
        <taxon>metagenomes</taxon>
        <taxon>ecological metagenomes</taxon>
    </lineage>
</organism>
<dbReference type="GO" id="GO:0008173">
    <property type="term" value="F:RNA methyltransferase activity"/>
    <property type="evidence" value="ECO:0007669"/>
    <property type="project" value="InterPro"/>
</dbReference>
<dbReference type="InterPro" id="IPR006027">
    <property type="entry name" value="NusB_RsmB_TIM44"/>
</dbReference>
<evidence type="ECO:0000256" key="4">
    <source>
        <dbReference type="ARBA" id="ARBA00022691"/>
    </source>
</evidence>
<dbReference type="PANTHER" id="PTHR22807:SF53">
    <property type="entry name" value="RIBOSOMAL RNA SMALL SUBUNIT METHYLTRANSFERASE B-RELATED"/>
    <property type="match status" value="1"/>
</dbReference>
<dbReference type="SUPFAM" id="SSF53335">
    <property type="entry name" value="S-adenosyl-L-methionine-dependent methyltransferases"/>
    <property type="match status" value="1"/>
</dbReference>